<dbReference type="EMBL" id="LSRX01000508">
    <property type="protein sequence ID" value="OLP95334.1"/>
    <property type="molecule type" value="Genomic_DNA"/>
</dbReference>
<dbReference type="AlphaFoldDB" id="A0A1Q9DJI4"/>
<dbReference type="Proteomes" id="UP000186817">
    <property type="component" value="Unassembled WGS sequence"/>
</dbReference>
<comment type="caution">
    <text evidence="1">The sequence shown here is derived from an EMBL/GenBank/DDBJ whole genome shotgun (WGS) entry which is preliminary data.</text>
</comment>
<feature type="non-terminal residue" evidence="1">
    <location>
        <position position="1"/>
    </location>
</feature>
<protein>
    <submittedName>
        <fullName evidence="1">Uncharacterized protein</fullName>
    </submittedName>
</protein>
<proteinExistence type="predicted"/>
<name>A0A1Q9DJI4_SYMMI</name>
<sequence>DFTTLISAYGAVGKWRFRFLLVDVSGDFTTLISAYGAVGKWRAGTFGYSAVIRALGRKQQWS</sequence>
<organism evidence="1 2">
    <name type="scientific">Symbiodinium microadriaticum</name>
    <name type="common">Dinoflagellate</name>
    <name type="synonym">Zooxanthella microadriatica</name>
    <dbReference type="NCBI Taxonomy" id="2951"/>
    <lineage>
        <taxon>Eukaryota</taxon>
        <taxon>Sar</taxon>
        <taxon>Alveolata</taxon>
        <taxon>Dinophyceae</taxon>
        <taxon>Suessiales</taxon>
        <taxon>Symbiodiniaceae</taxon>
        <taxon>Symbiodinium</taxon>
    </lineage>
</organism>
<dbReference type="OrthoDB" id="185373at2759"/>
<keyword evidence="2" id="KW-1185">Reference proteome</keyword>
<evidence type="ECO:0000313" key="2">
    <source>
        <dbReference type="Proteomes" id="UP000186817"/>
    </source>
</evidence>
<reference evidence="1 2" key="1">
    <citation type="submission" date="2016-02" db="EMBL/GenBank/DDBJ databases">
        <title>Genome analysis of coral dinoflagellate symbionts highlights evolutionary adaptations to a symbiotic lifestyle.</title>
        <authorList>
            <person name="Aranda M."/>
            <person name="Li Y."/>
            <person name="Liew Y.J."/>
            <person name="Baumgarten S."/>
            <person name="Simakov O."/>
            <person name="Wilson M."/>
            <person name="Piel J."/>
            <person name="Ashoor H."/>
            <person name="Bougouffa S."/>
            <person name="Bajic V.B."/>
            <person name="Ryu T."/>
            <person name="Ravasi T."/>
            <person name="Bayer T."/>
            <person name="Micklem G."/>
            <person name="Kim H."/>
            <person name="Bhak J."/>
            <person name="Lajeunesse T.C."/>
            <person name="Voolstra C.R."/>
        </authorList>
    </citation>
    <scope>NUCLEOTIDE SEQUENCE [LARGE SCALE GENOMIC DNA]</scope>
    <source>
        <strain evidence="1 2">CCMP2467</strain>
    </source>
</reference>
<dbReference type="InterPro" id="IPR002885">
    <property type="entry name" value="PPR_rpt"/>
</dbReference>
<dbReference type="Pfam" id="PF01535">
    <property type="entry name" value="PPR"/>
    <property type="match status" value="2"/>
</dbReference>
<gene>
    <name evidence="1" type="ORF">AK812_SmicGene22550</name>
</gene>
<accession>A0A1Q9DJI4</accession>
<evidence type="ECO:0000313" key="1">
    <source>
        <dbReference type="EMBL" id="OLP95334.1"/>
    </source>
</evidence>